<comment type="caution">
    <text evidence="1">The sequence shown here is derived from an EMBL/GenBank/DDBJ whole genome shotgun (WGS) entry which is preliminary data.</text>
</comment>
<keyword evidence="2" id="KW-1185">Reference proteome</keyword>
<gene>
    <name evidence="1" type="ORF">MENTE1834_LOCUS33438</name>
</gene>
<protein>
    <submittedName>
        <fullName evidence="1">Uncharacterized protein</fullName>
    </submittedName>
</protein>
<evidence type="ECO:0000313" key="1">
    <source>
        <dbReference type="EMBL" id="CAK5085962.1"/>
    </source>
</evidence>
<organism evidence="1 2">
    <name type="scientific">Meloidogyne enterolobii</name>
    <name type="common">Root-knot nematode worm</name>
    <name type="synonym">Meloidogyne mayaguensis</name>
    <dbReference type="NCBI Taxonomy" id="390850"/>
    <lineage>
        <taxon>Eukaryota</taxon>
        <taxon>Metazoa</taxon>
        <taxon>Ecdysozoa</taxon>
        <taxon>Nematoda</taxon>
        <taxon>Chromadorea</taxon>
        <taxon>Rhabditida</taxon>
        <taxon>Tylenchina</taxon>
        <taxon>Tylenchomorpha</taxon>
        <taxon>Tylenchoidea</taxon>
        <taxon>Meloidogynidae</taxon>
        <taxon>Meloidogyninae</taxon>
        <taxon>Meloidogyne</taxon>
    </lineage>
</organism>
<reference evidence="1" key="1">
    <citation type="submission" date="2023-11" db="EMBL/GenBank/DDBJ databases">
        <authorList>
            <person name="Poullet M."/>
        </authorList>
    </citation>
    <scope>NUCLEOTIDE SEQUENCE</scope>
    <source>
        <strain evidence="1">E1834</strain>
    </source>
</reference>
<sequence>MSPTLQQKNIQILFFNNLLILIFLLIFFLIPPINSFDYFDATSKQKQNSFNYSNLLKSKNIENKINEGGNNSLNNSLPLISNLKMPSNLENVNIEIQLRGYSNPDFRLPQGRLCTCPKGSFGEHCIQASPQRNGYNCLTSLTIFVLSASSSLKYFQTVYNPLNQAGQLNFEQVPQKFLIDSQPSAIAVLVYNLGPQIDSDGNLYETNTVTLVDSFIQPLNLFSGYSSDIRGQQSVNLIGEILGTQLSFTYSVSCAGGISRDGRRLMGPGCDLNCNTTSITTNNAICENVKTGYFSQCKWTNGGNLDVTNCQNCPFGVKNNAYCADEQGGVLYGEVVSTFYYNGFIILCLVSGILFVLLLLLLTCLLFSRRSSKQDNNQNKFHSSKRSNESTLLKSTFNNRPELIPLNSSKEETKNNNIKIIPPSYNKNEINLNPPPPSPFPRSINASTASIPNDIVINGQQQQRFPVIQNGGKLRKTLSPPRFQPLPHLGPQADNNIVNSNFASRTGTPSVSADV</sequence>
<proteinExistence type="predicted"/>
<dbReference type="EMBL" id="CAVMJV010000059">
    <property type="protein sequence ID" value="CAK5085962.1"/>
    <property type="molecule type" value="Genomic_DNA"/>
</dbReference>
<accession>A0ACB1A3H5</accession>
<dbReference type="Proteomes" id="UP001497535">
    <property type="component" value="Unassembled WGS sequence"/>
</dbReference>
<evidence type="ECO:0000313" key="2">
    <source>
        <dbReference type="Proteomes" id="UP001497535"/>
    </source>
</evidence>
<name>A0ACB1A3H5_MELEN</name>